<protein>
    <submittedName>
        <fullName evidence="1">Uncharacterized protein</fullName>
    </submittedName>
</protein>
<keyword evidence="2" id="KW-1185">Reference proteome</keyword>
<accession>A0ABQ2N9A0</accession>
<organism evidence="1 2">
    <name type="scientific">Nocardioides phosphati</name>
    <dbReference type="NCBI Taxonomy" id="1867775"/>
    <lineage>
        <taxon>Bacteria</taxon>
        <taxon>Bacillati</taxon>
        <taxon>Actinomycetota</taxon>
        <taxon>Actinomycetes</taxon>
        <taxon>Propionibacteriales</taxon>
        <taxon>Nocardioidaceae</taxon>
        <taxon>Nocardioides</taxon>
    </lineage>
</organism>
<dbReference type="RefSeq" id="WP_188782810.1">
    <property type="nucleotide sequence ID" value="NZ_BMNI01000001.1"/>
</dbReference>
<evidence type="ECO:0000313" key="1">
    <source>
        <dbReference type="EMBL" id="GGO86732.1"/>
    </source>
</evidence>
<gene>
    <name evidence="1" type="ORF">GCM10011584_09770</name>
</gene>
<name>A0ABQ2N9A0_9ACTN</name>
<reference evidence="2" key="1">
    <citation type="journal article" date="2019" name="Int. J. Syst. Evol. Microbiol.">
        <title>The Global Catalogue of Microorganisms (GCM) 10K type strain sequencing project: providing services to taxonomists for standard genome sequencing and annotation.</title>
        <authorList>
            <consortium name="The Broad Institute Genomics Platform"/>
            <consortium name="The Broad Institute Genome Sequencing Center for Infectious Disease"/>
            <person name="Wu L."/>
            <person name="Ma J."/>
        </authorList>
    </citation>
    <scope>NUCLEOTIDE SEQUENCE [LARGE SCALE GENOMIC DNA]</scope>
    <source>
        <strain evidence="2">CGMCC 4.7371</strain>
    </source>
</reference>
<comment type="caution">
    <text evidence="1">The sequence shown here is derived from an EMBL/GenBank/DDBJ whole genome shotgun (WGS) entry which is preliminary data.</text>
</comment>
<dbReference type="EMBL" id="BMNI01000001">
    <property type="protein sequence ID" value="GGO86732.1"/>
    <property type="molecule type" value="Genomic_DNA"/>
</dbReference>
<sequence>MSSIYSVASAVSLVLASASKADLPVPVRVGFNGERLDLTFATVADVSRWAWFCEAELVTTQDGENPDDVLLGFGADLYDLPLVAMCPMPRIKAAS</sequence>
<dbReference type="Proteomes" id="UP000655410">
    <property type="component" value="Unassembled WGS sequence"/>
</dbReference>
<evidence type="ECO:0000313" key="2">
    <source>
        <dbReference type="Proteomes" id="UP000655410"/>
    </source>
</evidence>
<proteinExistence type="predicted"/>